<dbReference type="InterPro" id="IPR017996">
    <property type="entry name" value="MRJP/yellow-related"/>
</dbReference>
<evidence type="ECO:0000256" key="1">
    <source>
        <dbReference type="ARBA" id="ARBA00004613"/>
    </source>
</evidence>
<dbReference type="PANTHER" id="PTHR10009">
    <property type="entry name" value="PROTEIN YELLOW-RELATED"/>
    <property type="match status" value="1"/>
</dbReference>
<feature type="signal peptide" evidence="4">
    <location>
        <begin position="1"/>
        <end position="19"/>
    </location>
</feature>
<dbReference type="GO" id="GO:0005576">
    <property type="term" value="C:extracellular region"/>
    <property type="evidence" value="ECO:0007669"/>
    <property type="project" value="UniProtKB-SubCell"/>
</dbReference>
<dbReference type="OrthoDB" id="7776143at2759"/>
<gene>
    <name evidence="5" type="ORF">B0A52_03972</name>
</gene>
<evidence type="ECO:0000256" key="3">
    <source>
        <dbReference type="ARBA" id="ARBA00022525"/>
    </source>
</evidence>
<name>A0A438NAD5_EXOME</name>
<sequence length="345" mass="37498">MFTKTLLATGAALISLALSQGPPTVDIAITLETPVTGVSTSTDGRIFLLYARVDGSEGPQIVEYNIDDNSTTAIPDDEWNSFSADKDPSTHLPVILPDGPKLVQFNLTTNEVQRVYPVGNATRVNSLLDDVRFNPLSNKAYLTDAGSPGIIVLDLDSGAAVRVLDNDISTRRDFPVSAEGSIVRFDGSPLYVYADHHEVSPDGEYYYFQPCNGGLSRIATKWIDQAFYNSSLNTNDLLGAHVEPFALTPSTAGTAIDAEGNIYLSDTDRLLIEKIAPNGTRTTLVQDDRLLWVDAMWIDAAGKLWMPAAQLNRGIPFNNGTNKLELPIHIFTIDIGFGPSLIDHD</sequence>
<organism evidence="5 6">
    <name type="scientific">Exophiala mesophila</name>
    <name type="common">Black yeast-like fungus</name>
    <dbReference type="NCBI Taxonomy" id="212818"/>
    <lineage>
        <taxon>Eukaryota</taxon>
        <taxon>Fungi</taxon>
        <taxon>Dikarya</taxon>
        <taxon>Ascomycota</taxon>
        <taxon>Pezizomycotina</taxon>
        <taxon>Eurotiomycetes</taxon>
        <taxon>Chaetothyriomycetidae</taxon>
        <taxon>Chaetothyriales</taxon>
        <taxon>Herpotrichiellaceae</taxon>
        <taxon>Exophiala</taxon>
    </lineage>
</organism>
<accession>A0A438NAD5</accession>
<evidence type="ECO:0000256" key="2">
    <source>
        <dbReference type="ARBA" id="ARBA00009127"/>
    </source>
</evidence>
<dbReference type="Gene3D" id="2.120.10.30">
    <property type="entry name" value="TolB, C-terminal domain"/>
    <property type="match status" value="1"/>
</dbReference>
<comment type="caution">
    <text evidence="5">The sequence shown here is derived from an EMBL/GenBank/DDBJ whole genome shotgun (WGS) entry which is preliminary data.</text>
</comment>
<protein>
    <recommendedName>
        <fullName evidence="7">Major royal jelly protein</fullName>
    </recommendedName>
</protein>
<evidence type="ECO:0000256" key="4">
    <source>
        <dbReference type="SAM" id="SignalP"/>
    </source>
</evidence>
<reference evidence="5 6" key="1">
    <citation type="submission" date="2017-03" db="EMBL/GenBank/DDBJ databases">
        <title>Genomes of endolithic fungi from Antarctica.</title>
        <authorList>
            <person name="Coleine C."/>
            <person name="Masonjones S."/>
            <person name="Stajich J.E."/>
        </authorList>
    </citation>
    <scope>NUCLEOTIDE SEQUENCE [LARGE SCALE GENOMIC DNA]</scope>
    <source>
        <strain evidence="5 6">CCFEE 6314</strain>
    </source>
</reference>
<evidence type="ECO:0000313" key="6">
    <source>
        <dbReference type="Proteomes" id="UP000288859"/>
    </source>
</evidence>
<feature type="chain" id="PRO_5019263363" description="Major royal jelly protein" evidence="4">
    <location>
        <begin position="20"/>
        <end position="345"/>
    </location>
</feature>
<dbReference type="AlphaFoldDB" id="A0A438NAD5"/>
<dbReference type="SUPFAM" id="SSF101898">
    <property type="entry name" value="NHL repeat"/>
    <property type="match status" value="1"/>
</dbReference>
<dbReference type="PANTHER" id="PTHR10009:SF18">
    <property type="entry name" value="PROTEIN YELLOW-LIKE PROTEIN"/>
    <property type="match status" value="1"/>
</dbReference>
<evidence type="ECO:0008006" key="7">
    <source>
        <dbReference type="Google" id="ProtNLM"/>
    </source>
</evidence>
<comment type="similarity">
    <text evidence="2">Belongs to the major royal jelly protein family.</text>
</comment>
<proteinExistence type="inferred from homology"/>
<comment type="subcellular location">
    <subcellularLocation>
        <location evidence="1">Secreted</location>
    </subcellularLocation>
</comment>
<evidence type="ECO:0000313" key="5">
    <source>
        <dbReference type="EMBL" id="RVX72576.1"/>
    </source>
</evidence>
<dbReference type="Pfam" id="PF03022">
    <property type="entry name" value="MRJP"/>
    <property type="match status" value="1"/>
</dbReference>
<dbReference type="EMBL" id="NAJM01000011">
    <property type="protein sequence ID" value="RVX72576.1"/>
    <property type="molecule type" value="Genomic_DNA"/>
</dbReference>
<dbReference type="InterPro" id="IPR011042">
    <property type="entry name" value="6-blade_b-propeller_TolB-like"/>
</dbReference>
<dbReference type="Proteomes" id="UP000288859">
    <property type="component" value="Unassembled WGS sequence"/>
</dbReference>
<keyword evidence="4" id="KW-0732">Signal</keyword>
<keyword evidence="3" id="KW-0964">Secreted</keyword>